<dbReference type="InterPro" id="IPR036390">
    <property type="entry name" value="WH_DNA-bd_sf"/>
</dbReference>
<dbReference type="InterPro" id="IPR039422">
    <property type="entry name" value="MarR/SlyA-like"/>
</dbReference>
<sequence>MITQEETSIREKIFNQMGGFVVFNVNHFLHQVAKKANRDLAKAGFTLQYEQLPVLFVVNFAPDGLLSQQDIANALQKDKSGIQRSIRTLERDGYLRITPDSIDRRKNLIQLTPAGKMIIDQIIEAAKRQDEEVRSQLDPEEVDTLLKLLRKLTALVES</sequence>
<evidence type="ECO:0000313" key="2">
    <source>
        <dbReference type="EMBL" id="RCR68325.1"/>
    </source>
</evidence>
<gene>
    <name evidence="2" type="ORF">DUE52_17890</name>
</gene>
<dbReference type="OrthoDB" id="996843at2"/>
<comment type="caution">
    <text evidence="2">The sequence shown here is derived from an EMBL/GenBank/DDBJ whole genome shotgun (WGS) entry which is preliminary data.</text>
</comment>
<keyword evidence="3" id="KW-1185">Reference proteome</keyword>
<protein>
    <submittedName>
        <fullName evidence="2">MarR family transcriptional regulator</fullName>
    </submittedName>
</protein>
<dbReference type="PRINTS" id="PR00598">
    <property type="entry name" value="HTHMARR"/>
</dbReference>
<dbReference type="InterPro" id="IPR000835">
    <property type="entry name" value="HTH_MarR-typ"/>
</dbReference>
<dbReference type="PANTHER" id="PTHR33164:SF43">
    <property type="entry name" value="HTH-TYPE TRANSCRIPTIONAL REPRESSOR YETL"/>
    <property type="match status" value="1"/>
</dbReference>
<dbReference type="PANTHER" id="PTHR33164">
    <property type="entry name" value="TRANSCRIPTIONAL REGULATOR, MARR FAMILY"/>
    <property type="match status" value="1"/>
</dbReference>
<dbReference type="PROSITE" id="PS50995">
    <property type="entry name" value="HTH_MARR_2"/>
    <property type="match status" value="1"/>
</dbReference>
<dbReference type="SMART" id="SM00347">
    <property type="entry name" value="HTH_MARR"/>
    <property type="match status" value="1"/>
</dbReference>
<reference evidence="2 3" key="1">
    <citation type="submission" date="2018-07" db="EMBL/GenBank/DDBJ databases">
        <title>Genome analysis of Larkinella rosea.</title>
        <authorList>
            <person name="Zhou Z."/>
            <person name="Wang G."/>
        </authorList>
    </citation>
    <scope>NUCLEOTIDE SEQUENCE [LARGE SCALE GENOMIC DNA]</scope>
    <source>
        <strain evidence="3">zzj9</strain>
    </source>
</reference>
<dbReference type="SUPFAM" id="SSF46785">
    <property type="entry name" value="Winged helix' DNA-binding domain"/>
    <property type="match status" value="1"/>
</dbReference>
<evidence type="ECO:0000313" key="3">
    <source>
        <dbReference type="Proteomes" id="UP000253383"/>
    </source>
</evidence>
<name>A0A368JM05_9BACT</name>
<dbReference type="InterPro" id="IPR036388">
    <property type="entry name" value="WH-like_DNA-bd_sf"/>
</dbReference>
<dbReference type="Pfam" id="PF12802">
    <property type="entry name" value="MarR_2"/>
    <property type="match status" value="1"/>
</dbReference>
<dbReference type="GO" id="GO:0003700">
    <property type="term" value="F:DNA-binding transcription factor activity"/>
    <property type="evidence" value="ECO:0007669"/>
    <property type="project" value="InterPro"/>
</dbReference>
<evidence type="ECO:0000259" key="1">
    <source>
        <dbReference type="PROSITE" id="PS50995"/>
    </source>
</evidence>
<accession>A0A368JM05</accession>
<dbReference type="AlphaFoldDB" id="A0A368JM05"/>
<dbReference type="RefSeq" id="WP_114407456.1">
    <property type="nucleotide sequence ID" value="NZ_QOWE01000014.1"/>
</dbReference>
<dbReference type="Proteomes" id="UP000253383">
    <property type="component" value="Unassembled WGS sequence"/>
</dbReference>
<proteinExistence type="predicted"/>
<dbReference type="EMBL" id="QOWE01000014">
    <property type="protein sequence ID" value="RCR68325.1"/>
    <property type="molecule type" value="Genomic_DNA"/>
</dbReference>
<dbReference type="Gene3D" id="1.10.10.10">
    <property type="entry name" value="Winged helix-like DNA-binding domain superfamily/Winged helix DNA-binding domain"/>
    <property type="match status" value="1"/>
</dbReference>
<feature type="domain" description="HTH marR-type" evidence="1">
    <location>
        <begin position="22"/>
        <end position="154"/>
    </location>
</feature>
<dbReference type="GO" id="GO:0006950">
    <property type="term" value="P:response to stress"/>
    <property type="evidence" value="ECO:0007669"/>
    <property type="project" value="TreeGrafter"/>
</dbReference>
<organism evidence="2 3">
    <name type="scientific">Larkinella punicea</name>
    <dbReference type="NCBI Taxonomy" id="2315727"/>
    <lineage>
        <taxon>Bacteria</taxon>
        <taxon>Pseudomonadati</taxon>
        <taxon>Bacteroidota</taxon>
        <taxon>Cytophagia</taxon>
        <taxon>Cytophagales</taxon>
        <taxon>Spirosomataceae</taxon>
        <taxon>Larkinella</taxon>
    </lineage>
</organism>